<dbReference type="Gene3D" id="1.20.1250.20">
    <property type="entry name" value="MFS general substrate transporter like domains"/>
    <property type="match status" value="2"/>
</dbReference>
<feature type="transmembrane region" description="Helical" evidence="6">
    <location>
        <begin position="312"/>
        <end position="333"/>
    </location>
</feature>
<feature type="transmembrane region" description="Helical" evidence="6">
    <location>
        <begin position="165"/>
        <end position="188"/>
    </location>
</feature>
<organism evidence="8 9">
    <name type="scientific">Oceanibaculum pacificum</name>
    <dbReference type="NCBI Taxonomy" id="580166"/>
    <lineage>
        <taxon>Bacteria</taxon>
        <taxon>Pseudomonadati</taxon>
        <taxon>Pseudomonadota</taxon>
        <taxon>Alphaproteobacteria</taxon>
        <taxon>Rhodospirillales</taxon>
        <taxon>Oceanibaculaceae</taxon>
        <taxon>Oceanibaculum</taxon>
    </lineage>
</organism>
<dbReference type="PANTHER" id="PTHR43124">
    <property type="entry name" value="PURINE EFFLUX PUMP PBUE"/>
    <property type="match status" value="1"/>
</dbReference>
<dbReference type="PROSITE" id="PS50850">
    <property type="entry name" value="MFS"/>
    <property type="match status" value="1"/>
</dbReference>
<feature type="transmembrane region" description="Helical" evidence="6">
    <location>
        <begin position="224"/>
        <end position="244"/>
    </location>
</feature>
<feature type="transmembrane region" description="Helical" evidence="6">
    <location>
        <begin position="80"/>
        <end position="98"/>
    </location>
</feature>
<name>A0A154VQ99_9PROT</name>
<feature type="transmembrane region" description="Helical" evidence="6">
    <location>
        <begin position="256"/>
        <end position="276"/>
    </location>
</feature>
<dbReference type="PANTHER" id="PTHR43124:SF3">
    <property type="entry name" value="CHLORAMPHENICOL EFFLUX PUMP RV0191"/>
    <property type="match status" value="1"/>
</dbReference>
<dbReference type="GO" id="GO:0022857">
    <property type="term" value="F:transmembrane transporter activity"/>
    <property type="evidence" value="ECO:0007669"/>
    <property type="project" value="InterPro"/>
</dbReference>
<evidence type="ECO:0000256" key="6">
    <source>
        <dbReference type="SAM" id="Phobius"/>
    </source>
</evidence>
<dbReference type="SUPFAM" id="SSF103473">
    <property type="entry name" value="MFS general substrate transporter"/>
    <property type="match status" value="1"/>
</dbReference>
<evidence type="ECO:0000256" key="4">
    <source>
        <dbReference type="ARBA" id="ARBA00022989"/>
    </source>
</evidence>
<feature type="transmembrane region" description="Helical" evidence="6">
    <location>
        <begin position="386"/>
        <end position="407"/>
    </location>
</feature>
<sequence>MSLETSLRRATLTLIPMLAAITIVSQFFRTSIGVIAPELIRDLGLSSATLGLANGAFYIALGVAQIPVGILFDRIGTRRTVAWLTLLGVAGALWHAAAQSGAELVAARMLIGLGCGGSFMGAVMLSSRWFGGDRLSMVLSWVFSLSQIGTLLAATPLAYSAETIGWRATFVLTAIVTGLTGALFYALVRDDPPGQPPVSKREDNLAAILRGLWAVWRTPGLGKVLAVHTFAYASQATMLGLWAGPYLYDIHGLGPVGRGNVLLAMGAAQICGLLLFGPLDRLFNSRKWVVLAGGCLTVATLLPLALLSQPPLWLAIGLLIAVCLVTTYSLVIVAHGRSLFPDHLAGRGITTVNLAQVIGCAVLPIATGAIVNAFPGSDGGYGELGYRYAFGFIALALAGGLAIYATATDSKPRPTT</sequence>
<reference evidence="8 9" key="1">
    <citation type="submission" date="2015-12" db="EMBL/GenBank/DDBJ databases">
        <title>Genome sequence of Oceanibaculum pacificum MCCC 1A02656.</title>
        <authorList>
            <person name="Lu L."/>
            <person name="Lai Q."/>
            <person name="Shao Z."/>
            <person name="Qian P."/>
        </authorList>
    </citation>
    <scope>NUCLEOTIDE SEQUENCE [LARGE SCALE GENOMIC DNA]</scope>
    <source>
        <strain evidence="8 9">MCCC 1A02656</strain>
    </source>
</reference>
<feature type="transmembrane region" description="Helical" evidence="6">
    <location>
        <begin position="138"/>
        <end position="159"/>
    </location>
</feature>
<dbReference type="InterPro" id="IPR036259">
    <property type="entry name" value="MFS_trans_sf"/>
</dbReference>
<comment type="caution">
    <text evidence="8">The sequence shown here is derived from an EMBL/GenBank/DDBJ whole genome shotgun (WGS) entry which is preliminary data.</text>
</comment>
<dbReference type="Proteomes" id="UP000076400">
    <property type="component" value="Unassembled WGS sequence"/>
</dbReference>
<evidence type="ECO:0000313" key="9">
    <source>
        <dbReference type="Proteomes" id="UP000076400"/>
    </source>
</evidence>
<proteinExistence type="predicted"/>
<protein>
    <recommendedName>
        <fullName evidence="7">Major facilitator superfamily (MFS) profile domain-containing protein</fullName>
    </recommendedName>
</protein>
<evidence type="ECO:0000256" key="3">
    <source>
        <dbReference type="ARBA" id="ARBA00022692"/>
    </source>
</evidence>
<dbReference type="EMBL" id="LPXN01000145">
    <property type="protein sequence ID" value="KZD03430.1"/>
    <property type="molecule type" value="Genomic_DNA"/>
</dbReference>
<evidence type="ECO:0000256" key="5">
    <source>
        <dbReference type="ARBA" id="ARBA00023136"/>
    </source>
</evidence>
<feature type="transmembrane region" description="Helical" evidence="6">
    <location>
        <begin position="12"/>
        <end position="35"/>
    </location>
</feature>
<dbReference type="AlphaFoldDB" id="A0A154VQ99"/>
<keyword evidence="3 6" id="KW-0812">Transmembrane</keyword>
<feature type="transmembrane region" description="Helical" evidence="6">
    <location>
        <begin position="288"/>
        <end position="306"/>
    </location>
</feature>
<gene>
    <name evidence="8" type="ORF">AUP43_13015</name>
</gene>
<evidence type="ECO:0000313" key="8">
    <source>
        <dbReference type="EMBL" id="KZD03430.1"/>
    </source>
</evidence>
<evidence type="ECO:0000259" key="7">
    <source>
        <dbReference type="PROSITE" id="PS50850"/>
    </source>
</evidence>
<dbReference type="InterPro" id="IPR011701">
    <property type="entry name" value="MFS"/>
</dbReference>
<dbReference type="InterPro" id="IPR050189">
    <property type="entry name" value="MFS_Efflux_Transporters"/>
</dbReference>
<dbReference type="Pfam" id="PF07690">
    <property type="entry name" value="MFS_1"/>
    <property type="match status" value="1"/>
</dbReference>
<accession>A0A154VQ99</accession>
<evidence type="ECO:0000256" key="1">
    <source>
        <dbReference type="ARBA" id="ARBA00004651"/>
    </source>
</evidence>
<keyword evidence="9" id="KW-1185">Reference proteome</keyword>
<dbReference type="InterPro" id="IPR020846">
    <property type="entry name" value="MFS_dom"/>
</dbReference>
<dbReference type="GO" id="GO:0005886">
    <property type="term" value="C:plasma membrane"/>
    <property type="evidence" value="ECO:0007669"/>
    <property type="project" value="UniProtKB-SubCell"/>
</dbReference>
<keyword evidence="2" id="KW-1003">Cell membrane</keyword>
<dbReference type="STRING" id="580166.AUP43_13015"/>
<evidence type="ECO:0000256" key="2">
    <source>
        <dbReference type="ARBA" id="ARBA00022475"/>
    </source>
</evidence>
<keyword evidence="4 6" id="KW-1133">Transmembrane helix</keyword>
<dbReference type="RefSeq" id="WP_067559057.1">
    <property type="nucleotide sequence ID" value="NZ_LPXN01000145.1"/>
</dbReference>
<feature type="transmembrane region" description="Helical" evidence="6">
    <location>
        <begin position="104"/>
        <end position="126"/>
    </location>
</feature>
<feature type="domain" description="Major facilitator superfamily (MFS) profile" evidence="7">
    <location>
        <begin position="14"/>
        <end position="411"/>
    </location>
</feature>
<feature type="transmembrane region" description="Helical" evidence="6">
    <location>
        <begin position="55"/>
        <end position="73"/>
    </location>
</feature>
<comment type="subcellular location">
    <subcellularLocation>
        <location evidence="1">Cell membrane</location>
        <topology evidence="1">Multi-pass membrane protein</topology>
    </subcellularLocation>
</comment>
<keyword evidence="5 6" id="KW-0472">Membrane</keyword>
<feature type="transmembrane region" description="Helical" evidence="6">
    <location>
        <begin position="354"/>
        <end position="374"/>
    </location>
</feature>
<dbReference type="OrthoDB" id="272777at2"/>